<proteinExistence type="predicted"/>
<keyword evidence="2" id="KW-0963">Cytoplasm</keyword>
<dbReference type="InterPro" id="IPR019528">
    <property type="entry name" value="PACT_domain"/>
</dbReference>
<organism evidence="9 10">
    <name type="scientific">Calicophoron daubneyi</name>
    <name type="common">Rumen fluke</name>
    <name type="synonym">Paramphistomum daubneyi</name>
    <dbReference type="NCBI Taxonomy" id="300641"/>
    <lineage>
        <taxon>Eukaryota</taxon>
        <taxon>Metazoa</taxon>
        <taxon>Spiralia</taxon>
        <taxon>Lophotrochozoa</taxon>
        <taxon>Platyhelminthes</taxon>
        <taxon>Trematoda</taxon>
        <taxon>Digenea</taxon>
        <taxon>Plagiorchiida</taxon>
        <taxon>Pronocephalata</taxon>
        <taxon>Paramphistomoidea</taxon>
        <taxon>Paramphistomidae</taxon>
        <taxon>Calicophoron</taxon>
    </lineage>
</organism>
<evidence type="ECO:0000256" key="7">
    <source>
        <dbReference type="SAM" id="MobiDB-lite"/>
    </source>
</evidence>
<dbReference type="PANTHER" id="PTHR23159:SF31">
    <property type="entry name" value="CENTROSOME-ASSOCIATED PROTEIN CEP250 ISOFORM X1"/>
    <property type="match status" value="1"/>
</dbReference>
<keyword evidence="5" id="KW-0206">Cytoskeleton</keyword>
<protein>
    <recommendedName>
        <fullName evidence="8">Pericentrin/AKAP-450 centrosomal targeting domain-containing protein</fullName>
    </recommendedName>
</protein>
<feature type="region of interest" description="Disordered" evidence="7">
    <location>
        <begin position="1123"/>
        <end position="1200"/>
    </location>
</feature>
<feature type="compositionally biased region" description="Basic and acidic residues" evidence="7">
    <location>
        <begin position="278"/>
        <end position="291"/>
    </location>
</feature>
<feature type="region of interest" description="Disordered" evidence="7">
    <location>
        <begin position="1832"/>
        <end position="1864"/>
    </location>
</feature>
<feature type="compositionally biased region" description="Low complexity" evidence="7">
    <location>
        <begin position="2378"/>
        <end position="2413"/>
    </location>
</feature>
<keyword evidence="4 6" id="KW-0175">Coiled coil</keyword>
<dbReference type="GO" id="GO:0005815">
    <property type="term" value="C:microtubule organizing center"/>
    <property type="evidence" value="ECO:0007669"/>
    <property type="project" value="UniProtKB-SubCell"/>
</dbReference>
<comment type="subcellular location">
    <subcellularLocation>
        <location evidence="1">Cytoplasm</location>
        <location evidence="1">Cytoskeleton</location>
        <location evidence="1">Microtubule organizing center</location>
    </subcellularLocation>
</comment>
<reference evidence="9" key="1">
    <citation type="submission" date="2024-06" db="EMBL/GenBank/DDBJ databases">
        <authorList>
            <person name="Liu X."/>
            <person name="Lenzi L."/>
            <person name="Haldenby T S."/>
            <person name="Uol C."/>
        </authorList>
    </citation>
    <scope>NUCLEOTIDE SEQUENCE</scope>
</reference>
<evidence type="ECO:0000313" key="10">
    <source>
        <dbReference type="Proteomes" id="UP001497525"/>
    </source>
</evidence>
<feature type="compositionally biased region" description="Basic and acidic residues" evidence="7">
    <location>
        <begin position="300"/>
        <end position="309"/>
    </location>
</feature>
<feature type="compositionally biased region" description="Low complexity" evidence="7">
    <location>
        <begin position="2004"/>
        <end position="2031"/>
    </location>
</feature>
<feature type="coiled-coil region" evidence="6">
    <location>
        <begin position="81"/>
        <end position="177"/>
    </location>
</feature>
<feature type="compositionally biased region" description="Basic and acidic residues" evidence="7">
    <location>
        <begin position="1442"/>
        <end position="1452"/>
    </location>
</feature>
<feature type="compositionally biased region" description="Low complexity" evidence="7">
    <location>
        <begin position="1174"/>
        <end position="1184"/>
    </location>
</feature>
<accession>A0AAV2TY40</accession>
<evidence type="ECO:0000256" key="2">
    <source>
        <dbReference type="ARBA" id="ARBA00022490"/>
    </source>
</evidence>
<feature type="region of interest" description="Disordered" evidence="7">
    <location>
        <begin position="2372"/>
        <end position="2457"/>
    </location>
</feature>
<sequence>MDVLYHELAAGKDSSLSQVLAAWSKRYEERYESLRAGFAYLFGDSATAEIPPNGRRPKSADLTRSNLAEFRDQFEEVLNLKATLSVEVEALQQIRAELEDSQSMSEVHIQLERATLENRRLQSAIRVAHEQVADLFFNKRILEAEMAALRSDRDQQLAEANERVRMAERAVVAATSRRFDQNLTSKSAGSSPARAVQSQLPGIVTSKQITKGPVPSESPVGIGAARRKMKDTERFKSYATLTGMSFEEFDSLDEDEEDEDQTIDQNRNDIILDSSEECLSRTRSPDTKRVDLACTTDTEETSKSSEHPSSEPVPPPSPGTSDVPTDQNYDASAGDALPPPPPAEPIAPASPTSSSTPRKALEKTTDNASGNPQMFLLKDASAEWATPLRNVDVEMVPKKDYLALLDQLDEVRQEVEKYRQKYTSSTLSEHSTNTEDVADGALDLSNSTTQLRDLTDEAKHPSMKNITPTPRGNLLPPRPPGSTRLFDWSVSPNQSTRSVEAQTYDGEWAGENEKTPTQSPLIPVCDKLLEYEAKLLANEAVASAQIDVLSSFWCDRVNLQEARLQFLETQLEDARKKPQTVSVAAGDSLEVATRSVEQQCVHSQRVASTQTVGKPDDVRYIDSQTEFTMPAGSEKEDNLTAALRRYSKLSADAACICLALAQRIASLNPRGTPDGEQTGESNEGFNELLTALSVEQPEGSSITSESHRTGYRILPPALTQLNYEVERLAVRLDAGPIDGSGKSPMNDDIVDKDSEVAELRTRLEAALQLLTEKLPTDTKKALLETSQIVEDERLQLQAELERRMVQFEQSHASSLNELESSRRALLEQLAVLETNNLQLRDELGATQKKLQANERFLVEQTDEREAEREEFRSEVARLNDEIKTLKEHPKALPNALPAPTQDSPQDAEIPFDFGPHWMVGDRGQNESPGSCSPVVLVVDTVSHSPSNEWDSKAPRDFQASCGALEGLVVNCRESWRFSPTDFTMNSEDGEPASTIMQRDRSETLGMSIKELSDTEVQTEDAGCTPLPSAQNLKDVIGPPEVESPHLLDVTVQTTDDLGRVSSTTFSIEMVDASVNTDAETDQSKGGQGSKTVTTTTVTRTLGASAAAALLSSLTVTEQSTVVTVDQQTSGGPQTTHSSVDEKVGEANSSELRASDSTSHSVTLHGGHETMVTESPPSASASGSPCLTGDEQSDKMDLDSGIAQTPVGESVLNSASLNKNFNSSSVLINKGAAPDSIRLIGSENKCMPVRSQSCDTGTSHEMKDSSCTTDELDLEFVPTSTLSDLIGQNEAQELLVTSLRAEIENLNKYQDELQNDYNTLQRMLDERDSEMVRHTQETLTLQEQCASLERQLKEHRDAVRENDEDLFLMTEERNSLLSKVSELEGKIEMMQSIQKLQASLPDRVEASTQTMSSPVFEVAIMTSAAPSPTTEAICADTDEHVVDDPSDTIRDDSSPMPSLSESLNSDEEVLTALRSADLKVGLAATSTPGAVAPRAAVDVRAPSDMGIMPQELESLITRLREESLRLFSLALGCNPSQLESTQPGGKMVTPEGHLNQSGGVDSDHSTKQTERPQKPALLSDLIQANMDLKKALNSFAKTLGYTETPACTSAAPSELHDSTNHIRALVQALVHALSTDEHVWMTMLNSSIMDSTGAVLKSLQPAMTSGDTSQAKIIWTVISRMVDQVVAFMYQEDKYRKCLIEAHRVEQSCLSSELGAALNRSEDLSDEIGRLTEQLASHKQALSRADSLNLRLANQVTNLKNELSSATTDLQSQKTKAEQEQMKADRFNSQLLDEQRKVVLLRTKLEATESEKSHLEQDLKKLDDELQNTKIALNSEKKKVESSPNINSSAHYSQPKEPAVPSTKRVENGHSCMFPNGTTPPSSMSTPKGQHDLLHALSRTATELAVARHAANKAERRAKELQETNRSLRLGLVETELRLMPMLAMANFGCGSNGYIESSDSRTAPVQHSDGPPPEASSRFAELKNMCSQLLSMVSSEDRDEDSSSDSSDGADPVDPPASSHSVSFNSVTSASRPANISGNFRATPLQGAGHPDDNRSSTNFHETDSATGDLPVPGSPATLQNRPGDSLQPGLMFHTDLSRSVPPANNDQTVSLERFRNVHSRYLRAESYRRALTFQKRYLLLLLGGFQYSEETIVEMIARPESSGCSQFGLSAVDPNTTFLSPISSLRRFRAAARTVQVIYRMRHMVKRWRRSGLHSVSAQTTSTETTIPALTNERTYNFPPSSLAQSFYHPVREIPTYTHPFGLSSRTPLRELGIQSSENLTNTTTYDFITLPNSHLAPATMISANPCTAERLSGARTSTHFPAQKSSERVLRNSAISNTRVASCNHLGSEFTRPRAQNSAFTAFPTTRVAIPGGAAPLSSSRPITSSSSPMRTNPLRSGRSSSRNLGSSVSSIPTATRPYVPVAGWTQRVGTESRGQDVDAKTSPLRRSTRRTPFR</sequence>
<feature type="compositionally biased region" description="Polar residues" evidence="7">
    <location>
        <begin position="1146"/>
        <end position="1161"/>
    </location>
</feature>
<evidence type="ECO:0000256" key="5">
    <source>
        <dbReference type="ARBA" id="ARBA00023212"/>
    </source>
</evidence>
<feature type="compositionally biased region" description="Acidic residues" evidence="7">
    <location>
        <begin position="247"/>
        <end position="262"/>
    </location>
</feature>
<feature type="compositionally biased region" description="Low complexity" evidence="7">
    <location>
        <begin position="346"/>
        <end position="357"/>
    </location>
</feature>
<dbReference type="GO" id="GO:0005737">
    <property type="term" value="C:cytoplasm"/>
    <property type="evidence" value="ECO:0007669"/>
    <property type="project" value="UniProtKB-ARBA"/>
</dbReference>
<feature type="compositionally biased region" description="Polar residues" evidence="7">
    <location>
        <begin position="1123"/>
        <end position="1137"/>
    </location>
</feature>
<evidence type="ECO:0000256" key="3">
    <source>
        <dbReference type="ARBA" id="ARBA00022553"/>
    </source>
</evidence>
<evidence type="ECO:0000256" key="6">
    <source>
        <dbReference type="SAM" id="Coils"/>
    </source>
</evidence>
<evidence type="ECO:0000313" key="9">
    <source>
        <dbReference type="EMBL" id="CAL5141141.1"/>
    </source>
</evidence>
<evidence type="ECO:0000256" key="4">
    <source>
        <dbReference type="ARBA" id="ARBA00023054"/>
    </source>
</evidence>
<feature type="coiled-coil region" evidence="6">
    <location>
        <begin position="1903"/>
        <end position="1930"/>
    </location>
</feature>
<keyword evidence="3" id="KW-0597">Phosphoprotein</keyword>
<feature type="region of interest" description="Disordered" evidence="7">
    <location>
        <begin position="1957"/>
        <end position="1977"/>
    </location>
</feature>
<feature type="compositionally biased region" description="Basic and acidic residues" evidence="7">
    <location>
        <begin position="1560"/>
        <end position="1572"/>
    </location>
</feature>
<evidence type="ECO:0000256" key="1">
    <source>
        <dbReference type="ARBA" id="ARBA00004267"/>
    </source>
</evidence>
<feature type="region of interest" description="Disordered" evidence="7">
    <location>
        <begin position="1993"/>
        <end position="2090"/>
    </location>
</feature>
<evidence type="ECO:0000259" key="8">
    <source>
        <dbReference type="Pfam" id="PF10495"/>
    </source>
</evidence>
<feature type="region of interest" description="Disordered" evidence="7">
    <location>
        <begin position="247"/>
        <end position="374"/>
    </location>
</feature>
<feature type="coiled-coil region" evidence="6">
    <location>
        <begin position="815"/>
        <end position="888"/>
    </location>
</feature>
<feature type="region of interest" description="Disordered" evidence="7">
    <location>
        <begin position="1535"/>
        <end position="1573"/>
    </location>
</feature>
<name>A0AAV2TY40_CALDB</name>
<comment type="caution">
    <text evidence="9">The sequence shown here is derived from an EMBL/GenBank/DDBJ whole genome shotgun (WGS) entry which is preliminary data.</text>
</comment>
<dbReference type="Pfam" id="PF10495">
    <property type="entry name" value="PACT_coil_coil"/>
    <property type="match status" value="1"/>
</dbReference>
<feature type="region of interest" description="Disordered" evidence="7">
    <location>
        <begin position="1442"/>
        <end position="1463"/>
    </location>
</feature>
<feature type="region of interest" description="Disordered" evidence="7">
    <location>
        <begin position="460"/>
        <end position="479"/>
    </location>
</feature>
<dbReference type="PANTHER" id="PTHR23159">
    <property type="entry name" value="CENTROSOMAL PROTEIN 2"/>
    <property type="match status" value="1"/>
</dbReference>
<dbReference type="EMBL" id="CAXLJL010000822">
    <property type="protein sequence ID" value="CAL5141141.1"/>
    <property type="molecule type" value="Genomic_DNA"/>
</dbReference>
<feature type="domain" description="Pericentrin/AKAP-450 centrosomal targeting" evidence="8">
    <location>
        <begin position="2121"/>
        <end position="2209"/>
    </location>
</feature>
<dbReference type="Proteomes" id="UP001497525">
    <property type="component" value="Unassembled WGS sequence"/>
</dbReference>
<feature type="compositionally biased region" description="Polar residues" evidence="7">
    <location>
        <begin position="1841"/>
        <end position="1851"/>
    </location>
</feature>
<feature type="coiled-coil region" evidence="6">
    <location>
        <begin position="1295"/>
        <end position="1364"/>
    </location>
</feature>
<feature type="compositionally biased region" description="Low complexity" evidence="7">
    <location>
        <begin position="319"/>
        <end position="336"/>
    </location>
</feature>
<gene>
    <name evidence="9" type="ORF">CDAUBV1_LOCUS16411</name>
</gene>